<feature type="modified residue" description="4-aspartylphosphate" evidence="2">
    <location>
        <position position="52"/>
    </location>
</feature>
<dbReference type="SMART" id="SM00448">
    <property type="entry name" value="REC"/>
    <property type="match status" value="1"/>
</dbReference>
<keyword evidence="1 2" id="KW-0597">Phosphoprotein</keyword>
<proteinExistence type="predicted"/>
<evidence type="ECO:0000256" key="2">
    <source>
        <dbReference type="PROSITE-ProRule" id="PRU00169"/>
    </source>
</evidence>
<protein>
    <submittedName>
        <fullName evidence="4">Response regulator</fullName>
    </submittedName>
</protein>
<dbReference type="Pfam" id="PF00072">
    <property type="entry name" value="Response_reg"/>
    <property type="match status" value="1"/>
</dbReference>
<evidence type="ECO:0000313" key="4">
    <source>
        <dbReference type="EMBL" id="MCQ6956443.1"/>
    </source>
</evidence>
<sequence>MKRILLISTDATVQELLCANSSLLNAEVEVNECTQDLLQKIKQHKPDVLVIDFILNDENGGGLCHQVKSDPQLRDLPIVLLSEYTTIDRIATKFGCDAIVNKPTDVQHLAAAIINLLQPHHAH</sequence>
<dbReference type="SUPFAM" id="SSF52172">
    <property type="entry name" value="CheY-like"/>
    <property type="match status" value="1"/>
</dbReference>
<dbReference type="EMBL" id="JANHOH010000001">
    <property type="protein sequence ID" value="MCQ6956443.1"/>
    <property type="molecule type" value="Genomic_DNA"/>
</dbReference>
<dbReference type="PANTHER" id="PTHR44591:SF3">
    <property type="entry name" value="RESPONSE REGULATORY DOMAIN-CONTAINING PROTEIN"/>
    <property type="match status" value="1"/>
</dbReference>
<dbReference type="InterPro" id="IPR001789">
    <property type="entry name" value="Sig_transdc_resp-reg_receiver"/>
</dbReference>
<reference evidence="4 5" key="1">
    <citation type="submission" date="2022-07" db="EMBL/GenBank/DDBJ databases">
        <title>Mucilaginibacter sp. JC4.</title>
        <authorList>
            <person name="Le V."/>
            <person name="Ko S.-R."/>
            <person name="Ahn C.-Y."/>
            <person name="Oh H.-M."/>
        </authorList>
    </citation>
    <scope>NUCLEOTIDE SEQUENCE [LARGE SCALE GENOMIC DNA]</scope>
    <source>
        <strain evidence="4 5">JC4</strain>
    </source>
</reference>
<evidence type="ECO:0000259" key="3">
    <source>
        <dbReference type="PROSITE" id="PS50110"/>
    </source>
</evidence>
<dbReference type="Gene3D" id="3.40.50.2300">
    <property type="match status" value="1"/>
</dbReference>
<evidence type="ECO:0000256" key="1">
    <source>
        <dbReference type="ARBA" id="ARBA00022553"/>
    </source>
</evidence>
<dbReference type="PROSITE" id="PS50110">
    <property type="entry name" value="RESPONSE_REGULATORY"/>
    <property type="match status" value="1"/>
</dbReference>
<organism evidence="4 5">
    <name type="scientific">Mucilaginibacter aquariorum</name>
    <dbReference type="NCBI Taxonomy" id="2967225"/>
    <lineage>
        <taxon>Bacteria</taxon>
        <taxon>Pseudomonadati</taxon>
        <taxon>Bacteroidota</taxon>
        <taxon>Sphingobacteriia</taxon>
        <taxon>Sphingobacteriales</taxon>
        <taxon>Sphingobacteriaceae</taxon>
        <taxon>Mucilaginibacter</taxon>
    </lineage>
</organism>
<keyword evidence="5" id="KW-1185">Reference proteome</keyword>
<feature type="domain" description="Response regulatory" evidence="3">
    <location>
        <begin position="3"/>
        <end position="117"/>
    </location>
</feature>
<dbReference type="InterPro" id="IPR011006">
    <property type="entry name" value="CheY-like_superfamily"/>
</dbReference>
<dbReference type="RefSeq" id="WP_256536659.1">
    <property type="nucleotide sequence ID" value="NZ_JANHOH010000001.1"/>
</dbReference>
<gene>
    <name evidence="4" type="ORF">NPE20_00660</name>
</gene>
<evidence type="ECO:0000313" key="5">
    <source>
        <dbReference type="Proteomes" id="UP001204376"/>
    </source>
</evidence>
<comment type="caution">
    <text evidence="4">The sequence shown here is derived from an EMBL/GenBank/DDBJ whole genome shotgun (WGS) entry which is preliminary data.</text>
</comment>
<name>A0ABT1SW52_9SPHI</name>
<dbReference type="InterPro" id="IPR050595">
    <property type="entry name" value="Bact_response_regulator"/>
</dbReference>
<dbReference type="Proteomes" id="UP001204376">
    <property type="component" value="Unassembled WGS sequence"/>
</dbReference>
<accession>A0ABT1SW52</accession>
<dbReference type="PANTHER" id="PTHR44591">
    <property type="entry name" value="STRESS RESPONSE REGULATOR PROTEIN 1"/>
    <property type="match status" value="1"/>
</dbReference>